<feature type="compositionally biased region" description="Polar residues" evidence="1">
    <location>
        <begin position="1"/>
        <end position="12"/>
    </location>
</feature>
<sequence>MDGSLAHNNGQLQGPIGQFGQPKQLRPGQIQPDPIGQLDLRDVHVPASAGLWPPAPGWWLLAILLPLVLGLLGRQGWRAWQRRRRRGRILAELDALAALEPGPDLAAGLSALLKRLALSRFPRQQVAALTGEAWLAFLDRTGGNGRFSAGPGRALALGPYAPAAQCDAQALLALARDWIRSNA</sequence>
<dbReference type="Pfam" id="PF14316">
    <property type="entry name" value="DUF4381"/>
    <property type="match status" value="1"/>
</dbReference>
<dbReference type="OrthoDB" id="283083at2"/>
<accession>A0A5M8FGN9</accession>
<reference evidence="3 4" key="1">
    <citation type="submission" date="2019-09" db="EMBL/GenBank/DDBJ databases">
        <title>Whole-genome sequence of the purple sulfur bacterium Thiohalocapsa marina DSM 19078.</title>
        <authorList>
            <person name="Kyndt J.A."/>
            <person name="Meyer T.E."/>
        </authorList>
    </citation>
    <scope>NUCLEOTIDE SEQUENCE [LARGE SCALE GENOMIC DNA]</scope>
    <source>
        <strain evidence="3 4">DSM 19078</strain>
    </source>
</reference>
<evidence type="ECO:0000313" key="3">
    <source>
        <dbReference type="EMBL" id="KAA6184028.1"/>
    </source>
</evidence>
<name>A0A5M8FGN9_9GAMM</name>
<keyword evidence="2" id="KW-0472">Membrane</keyword>
<dbReference type="AlphaFoldDB" id="A0A5M8FGN9"/>
<protein>
    <submittedName>
        <fullName evidence="3">DUF4381 domain-containing protein</fullName>
    </submittedName>
</protein>
<dbReference type="InterPro" id="IPR025489">
    <property type="entry name" value="DUF4381"/>
</dbReference>
<keyword evidence="2" id="KW-1133">Transmembrane helix</keyword>
<evidence type="ECO:0000256" key="1">
    <source>
        <dbReference type="SAM" id="MobiDB-lite"/>
    </source>
</evidence>
<keyword evidence="2" id="KW-0812">Transmembrane</keyword>
<evidence type="ECO:0000256" key="2">
    <source>
        <dbReference type="SAM" id="Phobius"/>
    </source>
</evidence>
<proteinExistence type="predicted"/>
<comment type="caution">
    <text evidence="3">The sequence shown here is derived from an EMBL/GenBank/DDBJ whole genome shotgun (WGS) entry which is preliminary data.</text>
</comment>
<keyword evidence="4" id="KW-1185">Reference proteome</keyword>
<evidence type="ECO:0000313" key="4">
    <source>
        <dbReference type="Proteomes" id="UP000322981"/>
    </source>
</evidence>
<feature type="region of interest" description="Disordered" evidence="1">
    <location>
        <begin position="1"/>
        <end position="31"/>
    </location>
</feature>
<dbReference type="Proteomes" id="UP000322981">
    <property type="component" value="Unassembled WGS sequence"/>
</dbReference>
<organism evidence="3 4">
    <name type="scientific">Thiohalocapsa marina</name>
    <dbReference type="NCBI Taxonomy" id="424902"/>
    <lineage>
        <taxon>Bacteria</taxon>
        <taxon>Pseudomonadati</taxon>
        <taxon>Pseudomonadota</taxon>
        <taxon>Gammaproteobacteria</taxon>
        <taxon>Chromatiales</taxon>
        <taxon>Chromatiaceae</taxon>
        <taxon>Thiohalocapsa</taxon>
    </lineage>
</organism>
<feature type="transmembrane region" description="Helical" evidence="2">
    <location>
        <begin position="58"/>
        <end position="77"/>
    </location>
</feature>
<gene>
    <name evidence="3" type="ORF">F2Q65_13825</name>
</gene>
<dbReference type="EMBL" id="VWXX01000025">
    <property type="protein sequence ID" value="KAA6184028.1"/>
    <property type="molecule type" value="Genomic_DNA"/>
</dbReference>
<dbReference type="RefSeq" id="WP_150093997.1">
    <property type="nucleotide sequence ID" value="NZ_JBFUOH010000035.1"/>
</dbReference>